<dbReference type="SUPFAM" id="SSF53756">
    <property type="entry name" value="UDP-Glycosyltransferase/glycogen phosphorylase"/>
    <property type="match status" value="1"/>
</dbReference>
<dbReference type="PANTHER" id="PTHR48050">
    <property type="entry name" value="STEROL 3-BETA-GLUCOSYLTRANSFERASE"/>
    <property type="match status" value="1"/>
</dbReference>
<sequence>MNPDRDQMAKLIVAAAPLYAFVAPMRAIASDLSRRGHDITFLTGSRYRDCFDGIGVRFEPLTGVADFDIGRLDELVPGRNSAPPGPQRIALDLQRLFVEPIPAQHHSLQGLLAAAGDEPVVLLQDTTFQGAAPVRYGAPGLAPAAIVGIGLAALPVSSVDTAPFGLGLPPDSSPEGRARNRAANAEVERVFCDVQGRFLALLSGLGATEVPPFVQDNQVLMPDRYLQLTVAALEYPRSDAPPGLRYVGPLPGVADTSRPLPPWWDDVLAARRVIVVSQGTLANRDFSELVEPALRGLADSDALVVATLGRDATLSGVPDNARVAAFVPYSDLLPHADVFVSNGGYGGVQQALGFGVPMVLAGLSEDKAEITARTAWTGAAINLATQRPTEEDIRASVEAVLSTPSYRRNAERLRADIARHDPYGEIAATVDELSARA</sequence>
<dbReference type="Pfam" id="PF06722">
    <property type="entry name" value="EryCIII-like_C"/>
    <property type="match status" value="1"/>
</dbReference>
<dbReference type="InterPro" id="IPR002213">
    <property type="entry name" value="UDP_glucos_trans"/>
</dbReference>
<dbReference type="CDD" id="cd03784">
    <property type="entry name" value="GT1_Gtf-like"/>
    <property type="match status" value="1"/>
</dbReference>
<dbReference type="AlphaFoldDB" id="A0A8J3QNU5"/>
<evidence type="ECO:0000313" key="2">
    <source>
        <dbReference type="EMBL" id="GIH12967.1"/>
    </source>
</evidence>
<dbReference type="FunFam" id="3.40.50.2000:FF:000072">
    <property type="entry name" value="Glycosyl transferase"/>
    <property type="match status" value="1"/>
</dbReference>
<dbReference type="Proteomes" id="UP000642748">
    <property type="component" value="Unassembled WGS sequence"/>
</dbReference>
<comment type="caution">
    <text evidence="2">The sequence shown here is derived from an EMBL/GenBank/DDBJ whole genome shotgun (WGS) entry which is preliminary data.</text>
</comment>
<feature type="domain" description="Erythromycin biosynthesis protein CIII-like C-terminal" evidence="1">
    <location>
        <begin position="294"/>
        <end position="432"/>
    </location>
</feature>
<gene>
    <name evidence="2" type="ORF">Raf01_11390</name>
</gene>
<dbReference type="EMBL" id="BONZ01000013">
    <property type="protein sequence ID" value="GIH12967.1"/>
    <property type="molecule type" value="Genomic_DNA"/>
</dbReference>
<evidence type="ECO:0000259" key="1">
    <source>
        <dbReference type="Pfam" id="PF06722"/>
    </source>
</evidence>
<proteinExistence type="predicted"/>
<accession>A0A8J3QNU5</accession>
<evidence type="ECO:0000313" key="3">
    <source>
        <dbReference type="Proteomes" id="UP000642748"/>
    </source>
</evidence>
<dbReference type="GO" id="GO:0008194">
    <property type="term" value="F:UDP-glycosyltransferase activity"/>
    <property type="evidence" value="ECO:0007669"/>
    <property type="project" value="InterPro"/>
</dbReference>
<dbReference type="GO" id="GO:0017000">
    <property type="term" value="P:antibiotic biosynthetic process"/>
    <property type="evidence" value="ECO:0007669"/>
    <property type="project" value="UniProtKB-ARBA"/>
</dbReference>
<dbReference type="InterPro" id="IPR010610">
    <property type="entry name" value="EryCIII-like_C"/>
</dbReference>
<dbReference type="PANTHER" id="PTHR48050:SF13">
    <property type="entry name" value="STEROL 3-BETA-GLUCOSYLTRANSFERASE UGT80A2"/>
    <property type="match status" value="1"/>
</dbReference>
<dbReference type="GO" id="GO:0016758">
    <property type="term" value="F:hexosyltransferase activity"/>
    <property type="evidence" value="ECO:0007669"/>
    <property type="project" value="UniProtKB-ARBA"/>
</dbReference>
<name>A0A8J3QNU5_9ACTN</name>
<organism evidence="2 3">
    <name type="scientific">Rugosimonospora africana</name>
    <dbReference type="NCBI Taxonomy" id="556532"/>
    <lineage>
        <taxon>Bacteria</taxon>
        <taxon>Bacillati</taxon>
        <taxon>Actinomycetota</taxon>
        <taxon>Actinomycetes</taxon>
        <taxon>Micromonosporales</taxon>
        <taxon>Micromonosporaceae</taxon>
        <taxon>Rugosimonospora</taxon>
    </lineage>
</organism>
<keyword evidence="2" id="KW-0808">Transferase</keyword>
<reference evidence="2" key="1">
    <citation type="submission" date="2021-01" db="EMBL/GenBank/DDBJ databases">
        <title>Whole genome shotgun sequence of Rugosimonospora africana NBRC 104875.</title>
        <authorList>
            <person name="Komaki H."/>
            <person name="Tamura T."/>
        </authorList>
    </citation>
    <scope>NUCLEOTIDE SEQUENCE</scope>
    <source>
        <strain evidence="2">NBRC 104875</strain>
    </source>
</reference>
<dbReference type="InterPro" id="IPR050426">
    <property type="entry name" value="Glycosyltransferase_28"/>
</dbReference>
<keyword evidence="3" id="KW-1185">Reference proteome</keyword>
<dbReference type="Gene3D" id="3.40.50.2000">
    <property type="entry name" value="Glycogen Phosphorylase B"/>
    <property type="match status" value="2"/>
</dbReference>
<protein>
    <submittedName>
        <fullName evidence="2">Glycosyl transferase</fullName>
    </submittedName>
</protein>